<keyword evidence="1" id="KW-0472">Membrane</keyword>
<keyword evidence="3" id="KW-1185">Reference proteome</keyword>
<dbReference type="EMBL" id="JAMPLM010000009">
    <property type="protein sequence ID" value="MEP1059274.1"/>
    <property type="molecule type" value="Genomic_DNA"/>
</dbReference>
<sequence>MAALPPFLILLDISALMASGAKHWQEFSRLGECFIPKAVLEEIQMLCDHAIEPAQSRTAKEFIRFFPQSGWKATTSIAQHSALKPAEGHTLSKKSRLSLTTAQAAYGLARNRPEGLVVVAANDQGLIQRLRMLNTPNLCGLPLTVLVQWSRSARKPPVVANQLHLMRLTVGAVVPATASRATSAAVVTRQKPSQPVQSYSQSVVRQPVARQPVTRRSFRPGQIFYNLLTVALVAVAVLAAWRVLHPTTFNKLWQQIPVVGRSF</sequence>
<gene>
    <name evidence="2" type="ORF">NDI38_12570</name>
</gene>
<evidence type="ECO:0000313" key="3">
    <source>
        <dbReference type="Proteomes" id="UP001476950"/>
    </source>
</evidence>
<evidence type="ECO:0000256" key="1">
    <source>
        <dbReference type="SAM" id="Phobius"/>
    </source>
</evidence>
<comment type="caution">
    <text evidence="2">The sequence shown here is derived from an EMBL/GenBank/DDBJ whole genome shotgun (WGS) entry which is preliminary data.</text>
</comment>
<dbReference type="InterPro" id="IPR049931">
    <property type="entry name" value="PIN_VapC-like"/>
</dbReference>
<name>A0ABV0KJ95_9CYAN</name>
<protein>
    <recommendedName>
        <fullName evidence="4">PIN domain-containing protein</fullName>
    </recommendedName>
</protein>
<feature type="transmembrane region" description="Helical" evidence="1">
    <location>
        <begin position="223"/>
        <end position="244"/>
    </location>
</feature>
<keyword evidence="1" id="KW-1133">Transmembrane helix</keyword>
<evidence type="ECO:0000313" key="2">
    <source>
        <dbReference type="EMBL" id="MEP1059274.1"/>
    </source>
</evidence>
<reference evidence="2 3" key="1">
    <citation type="submission" date="2022-04" db="EMBL/GenBank/DDBJ databases">
        <title>Positive selection, recombination, and allopatry shape intraspecific diversity of widespread and dominant cyanobacteria.</title>
        <authorList>
            <person name="Wei J."/>
            <person name="Shu W."/>
            <person name="Hu C."/>
        </authorList>
    </citation>
    <scope>NUCLEOTIDE SEQUENCE [LARGE SCALE GENOMIC DNA]</scope>
    <source>
        <strain evidence="2 3">AS-A4</strain>
    </source>
</reference>
<organism evidence="2 3">
    <name type="scientific">Stenomitos frigidus AS-A4</name>
    <dbReference type="NCBI Taxonomy" id="2933935"/>
    <lineage>
        <taxon>Bacteria</taxon>
        <taxon>Bacillati</taxon>
        <taxon>Cyanobacteriota</taxon>
        <taxon>Cyanophyceae</taxon>
        <taxon>Leptolyngbyales</taxon>
        <taxon>Leptolyngbyaceae</taxon>
        <taxon>Stenomitos</taxon>
    </lineage>
</organism>
<evidence type="ECO:0008006" key="4">
    <source>
        <dbReference type="Google" id="ProtNLM"/>
    </source>
</evidence>
<keyword evidence="1" id="KW-0812">Transmembrane</keyword>
<dbReference type="Proteomes" id="UP001476950">
    <property type="component" value="Unassembled WGS sequence"/>
</dbReference>
<proteinExistence type="predicted"/>
<dbReference type="RefSeq" id="WP_190449025.1">
    <property type="nucleotide sequence ID" value="NZ_JAMPLM010000009.1"/>
</dbReference>
<accession>A0ABV0KJ95</accession>
<dbReference type="CDD" id="cd18710">
    <property type="entry name" value="PIN_VapC-like"/>
    <property type="match status" value="1"/>
</dbReference>